<evidence type="ECO:0000256" key="6">
    <source>
        <dbReference type="RuleBase" id="RU363053"/>
    </source>
</evidence>
<organism evidence="7 8">
    <name type="scientific">Thalassiosira oceanica</name>
    <name type="common">Marine diatom</name>
    <dbReference type="NCBI Taxonomy" id="159749"/>
    <lineage>
        <taxon>Eukaryota</taxon>
        <taxon>Sar</taxon>
        <taxon>Stramenopiles</taxon>
        <taxon>Ochrophyta</taxon>
        <taxon>Bacillariophyta</taxon>
        <taxon>Coscinodiscophyceae</taxon>
        <taxon>Thalassiosirophycidae</taxon>
        <taxon>Thalassiosirales</taxon>
        <taxon>Thalassiosiraceae</taxon>
        <taxon>Thalassiosira</taxon>
    </lineage>
</organism>
<comment type="similarity">
    <text evidence="2 6">Belongs to the peroxisomal membrane protein PXMP2/4 family.</text>
</comment>
<dbReference type="EMBL" id="AGNL01007855">
    <property type="protein sequence ID" value="EJK70933.1"/>
    <property type="molecule type" value="Genomic_DNA"/>
</dbReference>
<dbReference type="PANTHER" id="PTHR11266">
    <property type="entry name" value="PEROXISOMAL MEMBRANE PROTEIN 2, PXMP2 MPV17"/>
    <property type="match status" value="1"/>
</dbReference>
<accession>K0SWX9</accession>
<dbReference type="eggNOG" id="KOG1944">
    <property type="taxonomic scope" value="Eukaryota"/>
</dbReference>
<feature type="non-terminal residue" evidence="7">
    <location>
        <position position="338"/>
    </location>
</feature>
<dbReference type="InterPro" id="IPR007248">
    <property type="entry name" value="Mpv17_PMP22"/>
</dbReference>
<dbReference type="AlphaFoldDB" id="K0SWX9"/>
<keyword evidence="8" id="KW-1185">Reference proteome</keyword>
<dbReference type="Pfam" id="PF04117">
    <property type="entry name" value="Mpv17_PMP22"/>
    <property type="match status" value="1"/>
</dbReference>
<name>K0SWX9_THAOC</name>
<evidence type="ECO:0000256" key="1">
    <source>
        <dbReference type="ARBA" id="ARBA00004141"/>
    </source>
</evidence>
<protein>
    <submittedName>
        <fullName evidence="7">Uncharacterized protein</fullName>
    </submittedName>
</protein>
<dbReference type="OrthoDB" id="196537at2759"/>
<comment type="subcellular location">
    <subcellularLocation>
        <location evidence="1">Membrane</location>
        <topology evidence="1">Multi-pass membrane protein</topology>
    </subcellularLocation>
</comment>
<dbReference type="PANTHER" id="PTHR11266:SF80">
    <property type="entry name" value="PEROXISOMAL MEMBRANE PROTEIN 2"/>
    <property type="match status" value="1"/>
</dbReference>
<evidence type="ECO:0000256" key="4">
    <source>
        <dbReference type="ARBA" id="ARBA00022989"/>
    </source>
</evidence>
<dbReference type="Proteomes" id="UP000266841">
    <property type="component" value="Unassembled WGS sequence"/>
</dbReference>
<dbReference type="GO" id="GO:0016020">
    <property type="term" value="C:membrane"/>
    <property type="evidence" value="ECO:0007669"/>
    <property type="project" value="UniProtKB-SubCell"/>
</dbReference>
<evidence type="ECO:0000256" key="2">
    <source>
        <dbReference type="ARBA" id="ARBA00006824"/>
    </source>
</evidence>
<feature type="transmembrane region" description="Helical" evidence="6">
    <location>
        <begin position="198"/>
        <end position="224"/>
    </location>
</feature>
<feature type="transmembrane region" description="Helical" evidence="6">
    <location>
        <begin position="144"/>
        <end position="169"/>
    </location>
</feature>
<evidence type="ECO:0000256" key="3">
    <source>
        <dbReference type="ARBA" id="ARBA00022692"/>
    </source>
</evidence>
<dbReference type="GO" id="GO:0005737">
    <property type="term" value="C:cytoplasm"/>
    <property type="evidence" value="ECO:0007669"/>
    <property type="project" value="TreeGrafter"/>
</dbReference>
<keyword evidence="3 6" id="KW-0812">Transmembrane</keyword>
<keyword evidence="4 6" id="KW-1133">Transmembrane helix</keyword>
<comment type="caution">
    <text evidence="7">The sequence shown here is derived from an EMBL/GenBank/DDBJ whole genome shotgun (WGS) entry which is preliminary data.</text>
</comment>
<proteinExistence type="inferred from homology"/>
<sequence>MRLLSTAAFLAGVGENRRWWNLSKFDGLPSGYGIEQRQRARIRAHRAFFLGHGRVVARGGGMDNLDRDCGESYDDDSSSSSRRLRRTSSSPLSALSSWYLSALERHELLTKCASAGVLTAVGDVFAQLVAATNKATFRLDKRRTLAMFADGLVVTAPLLHFVCALYEWIAPTEEKSGGGDNKATSSAPSRRMGRARAVAIHILLDNFVLVYLYVALMMAVTSLLEGRILTIIPEMKEGYFTAVRASIKVSLLGYAPVQFMSFYSLPRNLRVLAVNVMDVVWVAEAEGIVERDDASTPLGFLANDALQSGDTLRPSRPGKARLRRIRAARLGDVRGDCP</sequence>
<reference evidence="7 8" key="1">
    <citation type="journal article" date="2012" name="Genome Biol.">
        <title>Genome and low-iron response of an oceanic diatom adapted to chronic iron limitation.</title>
        <authorList>
            <person name="Lommer M."/>
            <person name="Specht M."/>
            <person name="Roy A.S."/>
            <person name="Kraemer L."/>
            <person name="Andreson R."/>
            <person name="Gutowska M.A."/>
            <person name="Wolf J."/>
            <person name="Bergner S.V."/>
            <person name="Schilhabel M.B."/>
            <person name="Klostermeier U.C."/>
            <person name="Beiko R.G."/>
            <person name="Rosenstiel P."/>
            <person name="Hippler M."/>
            <person name="Laroche J."/>
        </authorList>
    </citation>
    <scope>NUCLEOTIDE SEQUENCE [LARGE SCALE GENOMIC DNA]</scope>
    <source>
        <strain evidence="7 8">CCMP1005</strain>
    </source>
</reference>
<evidence type="ECO:0000313" key="7">
    <source>
        <dbReference type="EMBL" id="EJK70933.1"/>
    </source>
</evidence>
<evidence type="ECO:0000313" key="8">
    <source>
        <dbReference type="Proteomes" id="UP000266841"/>
    </source>
</evidence>
<keyword evidence="5 6" id="KW-0472">Membrane</keyword>
<gene>
    <name evidence="7" type="ORF">THAOC_07669</name>
</gene>
<evidence type="ECO:0000256" key="5">
    <source>
        <dbReference type="ARBA" id="ARBA00023136"/>
    </source>
</evidence>